<evidence type="ECO:0000313" key="1">
    <source>
        <dbReference type="EMBL" id="MCH6166015.1"/>
    </source>
</evidence>
<proteinExistence type="predicted"/>
<organism evidence="1 2">
    <name type="scientific">Pseudonocardia alaniniphila</name>
    <dbReference type="NCBI Taxonomy" id="75291"/>
    <lineage>
        <taxon>Bacteria</taxon>
        <taxon>Bacillati</taxon>
        <taxon>Actinomycetota</taxon>
        <taxon>Actinomycetes</taxon>
        <taxon>Pseudonocardiales</taxon>
        <taxon>Pseudonocardiaceae</taxon>
        <taxon>Pseudonocardia</taxon>
    </lineage>
</organism>
<keyword evidence="2" id="KW-1185">Reference proteome</keyword>
<evidence type="ECO:0008006" key="3">
    <source>
        <dbReference type="Google" id="ProtNLM"/>
    </source>
</evidence>
<accession>A0ABS9TBT7</accession>
<dbReference type="RefSeq" id="WP_241036051.1">
    <property type="nucleotide sequence ID" value="NZ_BAAAJF010000020.1"/>
</dbReference>
<dbReference type="EMBL" id="JAKXMK010000008">
    <property type="protein sequence ID" value="MCH6166015.1"/>
    <property type="molecule type" value="Genomic_DNA"/>
</dbReference>
<sequence length="165" mass="16832">MSDSARAASAAEARFRIDAQIAPARAPRIIALDAGAAGVVRRVAGHRWANARFVVCEGLAPGANGGDAAPDSLLLREIDGTPVLLSEELTRADAVFMVATDDSGAACAWAIGRACAERGVMTAGFVLGDGFEADGAAAGLRPHARVLLPTAGESDVVDVLRALRA</sequence>
<reference evidence="1 2" key="1">
    <citation type="submission" date="2022-03" db="EMBL/GenBank/DDBJ databases">
        <title>Pseudonocardia alaer sp. nov., a novel actinomycete isolated from reed forest soil.</title>
        <authorList>
            <person name="Wang L."/>
        </authorList>
    </citation>
    <scope>NUCLEOTIDE SEQUENCE [LARGE SCALE GENOMIC DNA]</scope>
    <source>
        <strain evidence="1 2">Y-16303</strain>
    </source>
</reference>
<gene>
    <name evidence="1" type="ORF">MMF94_10010</name>
</gene>
<evidence type="ECO:0000313" key="2">
    <source>
        <dbReference type="Proteomes" id="UP001299970"/>
    </source>
</evidence>
<dbReference type="Proteomes" id="UP001299970">
    <property type="component" value="Unassembled WGS sequence"/>
</dbReference>
<protein>
    <recommendedName>
        <fullName evidence="3">3-methyl-2-oxobutanoate hydroxymethyltransferase</fullName>
    </recommendedName>
</protein>
<name>A0ABS9TBT7_9PSEU</name>
<comment type="caution">
    <text evidence="1">The sequence shown here is derived from an EMBL/GenBank/DDBJ whole genome shotgun (WGS) entry which is preliminary data.</text>
</comment>